<proteinExistence type="predicted"/>
<dbReference type="EMBL" id="CP113836">
    <property type="protein sequence ID" value="WAL68683.1"/>
    <property type="molecule type" value="Genomic_DNA"/>
</dbReference>
<gene>
    <name evidence="1" type="ORF">ORV05_13185</name>
</gene>
<dbReference type="RefSeq" id="WP_268758776.1">
    <property type="nucleotide sequence ID" value="NZ_CP113836.1"/>
</dbReference>
<accession>A0ABY7BC29</accession>
<protein>
    <submittedName>
        <fullName evidence="1">Uncharacterized protein</fullName>
    </submittedName>
</protein>
<organism evidence="1 2">
    <name type="scientific">Amycolatopsis cynarae</name>
    <dbReference type="NCBI Taxonomy" id="2995223"/>
    <lineage>
        <taxon>Bacteria</taxon>
        <taxon>Bacillati</taxon>
        <taxon>Actinomycetota</taxon>
        <taxon>Actinomycetes</taxon>
        <taxon>Pseudonocardiales</taxon>
        <taxon>Pseudonocardiaceae</taxon>
        <taxon>Amycolatopsis</taxon>
    </lineage>
</organism>
<evidence type="ECO:0000313" key="2">
    <source>
        <dbReference type="Proteomes" id="UP001163203"/>
    </source>
</evidence>
<sequence>MGDPWAAAGFSRDAVIDGVLAHWQEFRRGVSADEGDRLFRAWLFGEVAAESSDNDHSFALFEIGMGIGLRGLFDDAFLVLGWLAQHYAGHSDPRLAWRVIMGLTDDCVHLAVDSPEHSSAAQRVLREAVDRAGTSASVELERAVCRALVQIALLRGAAGTPWDTRRAHVDEIWAEIAQRWQRTTDPELQSRVAQALVNSALLALQFGDEPAARRAFAETVERLGDTPPGLDEDLDRWVAIARYADRVLDRIAFAEPEFQLGYLRRERYWYPDSRTEDVIVEQARRVHTRSAGTLRSWVCAGQPYVLLLRNFEMTERSGITSAEFMLDEDPADHTTVISYRDAESVLADLDTMVPLIQVASTTAGHLEVDRYAGKFVASNRLYLPGATWFQTVCTLIAAAGQIVVWADELTPALSSELAELVAQGRTDDTVILLEPCMPDPLGQAILPRRAGEPLTSDHPALAPFPNRIDGAGLKGRGVHDCPGLERIVRRLDEIAEQPVGPRQEQVLARLHEQAARAADPTAP</sequence>
<name>A0ABY7BC29_9PSEU</name>
<dbReference type="Proteomes" id="UP001163203">
    <property type="component" value="Chromosome"/>
</dbReference>
<reference evidence="1" key="1">
    <citation type="submission" date="2022-11" db="EMBL/GenBank/DDBJ databases">
        <authorList>
            <person name="Mo P."/>
        </authorList>
    </citation>
    <scope>NUCLEOTIDE SEQUENCE</scope>
    <source>
        <strain evidence="1">HUAS 11-8</strain>
    </source>
</reference>
<keyword evidence="2" id="KW-1185">Reference proteome</keyword>
<evidence type="ECO:0000313" key="1">
    <source>
        <dbReference type="EMBL" id="WAL68683.1"/>
    </source>
</evidence>